<comment type="caution">
    <text evidence="1">The sequence shown here is derived from an EMBL/GenBank/DDBJ whole genome shotgun (WGS) entry which is preliminary data.</text>
</comment>
<keyword evidence="2" id="KW-1185">Reference proteome</keyword>
<accession>D0WGD5</accession>
<evidence type="ECO:0000313" key="2">
    <source>
        <dbReference type="Proteomes" id="UP000006001"/>
    </source>
</evidence>
<organism evidence="1 2">
    <name type="scientific">Slackia exigua (strain ATCC 700122 / DSM 15923 / CIP 105133 / JCM 11022 / KCTC 5966 / S-7)</name>
    <dbReference type="NCBI Taxonomy" id="649764"/>
    <lineage>
        <taxon>Bacteria</taxon>
        <taxon>Bacillati</taxon>
        <taxon>Actinomycetota</taxon>
        <taxon>Coriobacteriia</taxon>
        <taxon>Eggerthellales</taxon>
        <taxon>Eggerthellaceae</taxon>
        <taxon>Slackia</taxon>
    </lineage>
</organism>
<dbReference type="Proteomes" id="UP000006001">
    <property type="component" value="Unassembled WGS sequence"/>
</dbReference>
<proteinExistence type="predicted"/>
<name>D0WGD5_SLAES</name>
<protein>
    <submittedName>
        <fullName evidence="1">Uncharacterized protein</fullName>
    </submittedName>
</protein>
<evidence type="ECO:0000313" key="1">
    <source>
        <dbReference type="EMBL" id="EEZ61548.1"/>
    </source>
</evidence>
<dbReference type="STRING" id="649764.HMPREF0762_00886"/>
<gene>
    <name evidence="1" type="ORF">HMPREF0762_00886</name>
</gene>
<reference evidence="1" key="1">
    <citation type="submission" date="2009-10" db="EMBL/GenBank/DDBJ databases">
        <authorList>
            <person name="Weinstock G."/>
            <person name="Sodergren E."/>
            <person name="Clifton S."/>
            <person name="Fulton L."/>
            <person name="Fulton B."/>
            <person name="Courtney L."/>
            <person name="Fronick C."/>
            <person name="Harrison M."/>
            <person name="Strong C."/>
            <person name="Farmer C."/>
            <person name="Delahaunty K."/>
            <person name="Markovic C."/>
            <person name="Hall O."/>
            <person name="Minx P."/>
            <person name="Tomlinson C."/>
            <person name="Mitreva M."/>
            <person name="Nelson J."/>
            <person name="Hou S."/>
            <person name="Wollam A."/>
            <person name="Pepin K.H."/>
            <person name="Johnson M."/>
            <person name="Bhonagiri V."/>
            <person name="Nash W.E."/>
            <person name="Warren W."/>
            <person name="Chinwalla A."/>
            <person name="Mardis E.R."/>
            <person name="Wilson R.K."/>
        </authorList>
    </citation>
    <scope>NUCLEOTIDE SEQUENCE [LARGE SCALE GENOMIC DNA]</scope>
    <source>
        <strain evidence="1">ATCC 700122</strain>
    </source>
</reference>
<sequence length="46" mass="4866">MGGEMGEMRPGAVGEARFAVFAPSGRANISCRNRSVESAIGKVRVR</sequence>
<dbReference type="HOGENOM" id="CLU_3189081_0_0_11"/>
<dbReference type="EMBL" id="ACUX02000006">
    <property type="protein sequence ID" value="EEZ61548.1"/>
    <property type="molecule type" value="Genomic_DNA"/>
</dbReference>
<dbReference type="AlphaFoldDB" id="D0WGD5"/>